<dbReference type="AlphaFoldDB" id="A0A069DNQ1"/>
<evidence type="ECO:0000256" key="2">
    <source>
        <dbReference type="SAM" id="SignalP"/>
    </source>
</evidence>
<organism evidence="3">
    <name type="scientific">Panstrongylus megistus</name>
    <dbReference type="NCBI Taxonomy" id="65343"/>
    <lineage>
        <taxon>Eukaryota</taxon>
        <taxon>Metazoa</taxon>
        <taxon>Ecdysozoa</taxon>
        <taxon>Arthropoda</taxon>
        <taxon>Hexapoda</taxon>
        <taxon>Insecta</taxon>
        <taxon>Pterygota</taxon>
        <taxon>Neoptera</taxon>
        <taxon>Paraneoptera</taxon>
        <taxon>Hemiptera</taxon>
        <taxon>Heteroptera</taxon>
        <taxon>Panheteroptera</taxon>
        <taxon>Cimicomorpha</taxon>
        <taxon>Reduviidae</taxon>
        <taxon>Triatominae</taxon>
        <taxon>Panstrongylus</taxon>
    </lineage>
</organism>
<keyword evidence="2" id="KW-0732">Signal</keyword>
<name>A0A069DNQ1_9HEMI</name>
<keyword evidence="1" id="KW-0472">Membrane</keyword>
<protein>
    <submittedName>
        <fullName evidence="3">Putative programmed cell death protein</fullName>
    </submittedName>
</protein>
<feature type="non-terminal residue" evidence="3">
    <location>
        <position position="1"/>
    </location>
</feature>
<evidence type="ECO:0000313" key="3">
    <source>
        <dbReference type="EMBL" id="JAC85440.1"/>
    </source>
</evidence>
<evidence type="ECO:0000256" key="1">
    <source>
        <dbReference type="SAM" id="Phobius"/>
    </source>
</evidence>
<keyword evidence="1" id="KW-0812">Transmembrane</keyword>
<keyword evidence="1" id="KW-1133">Transmembrane helix</keyword>
<feature type="signal peptide" evidence="2">
    <location>
        <begin position="1"/>
        <end position="23"/>
    </location>
</feature>
<dbReference type="EMBL" id="GBGD01003449">
    <property type="protein sequence ID" value="JAC85440.1"/>
    <property type="molecule type" value="mRNA"/>
</dbReference>
<proteinExistence type="evidence at transcript level"/>
<sequence length="131" mass="14680">TNLTGMLMRLACILLCVAVVCHADSYIEALKLSHDKPGYYHYGPPAEHNSIQQAASFVLPHSLDILVILGKILLKLVIFKMIVKFFALICLLLFIPTLKLSQSVMPENDAGQRSILNDIETHLRKSAMKYK</sequence>
<accession>A0A069DNQ1</accession>
<feature type="chain" id="PRO_5001663352" evidence="2">
    <location>
        <begin position="24"/>
        <end position="131"/>
    </location>
</feature>
<feature type="transmembrane region" description="Helical" evidence="1">
    <location>
        <begin position="81"/>
        <end position="98"/>
    </location>
</feature>
<reference evidence="3" key="1">
    <citation type="journal article" date="2015" name="J. Med. Entomol.">
        <title>A Deep Insight Into the Sialotranscriptome of the Chagas Disease Vector, Panstrongylus megistus (Hemiptera: Heteroptera).</title>
        <authorList>
            <person name="Ribeiro J.M."/>
            <person name="Schwarz A."/>
            <person name="Francischetti I.M."/>
        </authorList>
    </citation>
    <scope>NUCLEOTIDE SEQUENCE</scope>
    <source>
        <tissue evidence="3">Salivary glands</tissue>
    </source>
</reference>